<organism evidence="7 8">
    <name type="scientific">Saccharomycopsis crataegensis</name>
    <dbReference type="NCBI Taxonomy" id="43959"/>
    <lineage>
        <taxon>Eukaryota</taxon>
        <taxon>Fungi</taxon>
        <taxon>Dikarya</taxon>
        <taxon>Ascomycota</taxon>
        <taxon>Saccharomycotina</taxon>
        <taxon>Saccharomycetes</taxon>
        <taxon>Saccharomycopsidaceae</taxon>
        <taxon>Saccharomycopsis</taxon>
    </lineage>
</organism>
<dbReference type="GO" id="GO:0000467">
    <property type="term" value="P:exonucleolytic trimming to generate mature 3'-end of 5.8S rRNA from tricistronic rRNA transcript (SSU-rRNA, 5.8S rRNA, LSU-rRNA)"/>
    <property type="evidence" value="ECO:0007669"/>
    <property type="project" value="UniProtKB-ARBA"/>
</dbReference>
<name>A0AAV5QUB5_9ASCO</name>
<dbReference type="InterPro" id="IPR050080">
    <property type="entry name" value="RNase_PH"/>
</dbReference>
<evidence type="ECO:0000259" key="6">
    <source>
        <dbReference type="Pfam" id="PF01138"/>
    </source>
</evidence>
<dbReference type="GeneID" id="90076362"/>
<feature type="domain" description="Exoribonuclease phosphorolytic" evidence="6">
    <location>
        <begin position="3"/>
        <end position="137"/>
    </location>
</feature>
<dbReference type="GO" id="GO:0000176">
    <property type="term" value="C:nuclear exosome (RNase complex)"/>
    <property type="evidence" value="ECO:0007669"/>
    <property type="project" value="TreeGrafter"/>
</dbReference>
<keyword evidence="3" id="KW-0698">rRNA processing</keyword>
<keyword evidence="5" id="KW-0539">Nucleus</keyword>
<dbReference type="InterPro" id="IPR020568">
    <property type="entry name" value="Ribosomal_Su5_D2-typ_SF"/>
</dbReference>
<protein>
    <submittedName>
        <fullName evidence="7">Exosome non-catalytic core subunit</fullName>
    </submittedName>
</protein>
<sequence length="230" mass="25642">MELDAKIGVLNNAGGSSEVSLNGIKVVCGINGPMEARPRQELPTTCYLEVIIRPAIGNPTVREKYMEDKIKNFLNSVIIGNLYPRQVIQVNLQILEKKNNNSSYTSDSDESAATEDVLLELNCCINSAFLALVDANISIYKAFNSNIFTYTHKGSLVKDGLSEAKSRHLVVYGIKNNKVDELLYGENVGRFSEKKLFMALERGEKESMILHSKLKELSVESVKQKFVYLS</sequence>
<gene>
    <name evidence="7" type="ORF">DASC09_057130</name>
</gene>
<comment type="caution">
    <text evidence="7">The sequence shown here is derived from an EMBL/GenBank/DDBJ whole genome shotgun (WGS) entry which is preliminary data.</text>
</comment>
<dbReference type="GO" id="GO:0005730">
    <property type="term" value="C:nucleolus"/>
    <property type="evidence" value="ECO:0007669"/>
    <property type="project" value="TreeGrafter"/>
</dbReference>
<keyword evidence="8" id="KW-1185">Reference proteome</keyword>
<keyword evidence="4" id="KW-0271">Exosome</keyword>
<dbReference type="GO" id="GO:0034475">
    <property type="term" value="P:U4 snRNA 3'-end processing"/>
    <property type="evidence" value="ECO:0007669"/>
    <property type="project" value="TreeGrafter"/>
</dbReference>
<evidence type="ECO:0000256" key="3">
    <source>
        <dbReference type="ARBA" id="ARBA00022552"/>
    </source>
</evidence>
<dbReference type="Pfam" id="PF01138">
    <property type="entry name" value="RNase_PH"/>
    <property type="match status" value="1"/>
</dbReference>
<proteinExistence type="inferred from homology"/>
<dbReference type="PANTHER" id="PTHR11953:SF1">
    <property type="entry name" value="EXOSOME COMPLEX COMPONENT RRP46"/>
    <property type="match status" value="1"/>
</dbReference>
<evidence type="ECO:0000256" key="5">
    <source>
        <dbReference type="ARBA" id="ARBA00023242"/>
    </source>
</evidence>
<dbReference type="SUPFAM" id="SSF54211">
    <property type="entry name" value="Ribosomal protein S5 domain 2-like"/>
    <property type="match status" value="1"/>
</dbReference>
<dbReference type="EMBL" id="BTFZ01000020">
    <property type="protein sequence ID" value="GMM38374.1"/>
    <property type="molecule type" value="Genomic_DNA"/>
</dbReference>
<dbReference type="GO" id="GO:0071038">
    <property type="term" value="P:TRAMP-dependent tRNA surveillance pathway"/>
    <property type="evidence" value="ECO:0007669"/>
    <property type="project" value="UniProtKB-ARBA"/>
</dbReference>
<evidence type="ECO:0000256" key="1">
    <source>
        <dbReference type="ARBA" id="ARBA00004123"/>
    </source>
</evidence>
<dbReference type="GO" id="GO:0003723">
    <property type="term" value="F:RNA binding"/>
    <property type="evidence" value="ECO:0007669"/>
    <property type="project" value="TreeGrafter"/>
</dbReference>
<dbReference type="RefSeq" id="XP_064855369.1">
    <property type="nucleotide sequence ID" value="XM_064999297.1"/>
</dbReference>
<dbReference type="InterPro" id="IPR001247">
    <property type="entry name" value="ExoRNase_PH_dom1"/>
</dbReference>
<comment type="similarity">
    <text evidence="2">Belongs to the RNase PH family.</text>
</comment>
<dbReference type="AlphaFoldDB" id="A0AAV5QUB5"/>
<dbReference type="Gene3D" id="3.30.230.70">
    <property type="entry name" value="GHMP Kinase, N-terminal domain"/>
    <property type="match status" value="1"/>
</dbReference>
<dbReference type="GO" id="GO:0071028">
    <property type="term" value="P:nuclear mRNA surveillance"/>
    <property type="evidence" value="ECO:0007669"/>
    <property type="project" value="TreeGrafter"/>
</dbReference>
<comment type="subcellular location">
    <subcellularLocation>
        <location evidence="1">Nucleus</location>
    </subcellularLocation>
</comment>
<accession>A0AAV5QUB5</accession>
<evidence type="ECO:0000313" key="8">
    <source>
        <dbReference type="Proteomes" id="UP001360560"/>
    </source>
</evidence>
<dbReference type="PANTHER" id="PTHR11953">
    <property type="entry name" value="EXOSOME COMPLEX COMPONENT"/>
    <property type="match status" value="1"/>
</dbReference>
<dbReference type="GO" id="GO:0071051">
    <property type="term" value="P:poly(A)-dependent snoRNA 3'-end processing"/>
    <property type="evidence" value="ECO:0007669"/>
    <property type="project" value="TreeGrafter"/>
</dbReference>
<dbReference type="InterPro" id="IPR027408">
    <property type="entry name" value="PNPase/RNase_PH_dom_sf"/>
</dbReference>
<evidence type="ECO:0000256" key="2">
    <source>
        <dbReference type="ARBA" id="ARBA00006678"/>
    </source>
</evidence>
<dbReference type="Proteomes" id="UP001360560">
    <property type="component" value="Unassembled WGS sequence"/>
</dbReference>
<evidence type="ECO:0000313" key="7">
    <source>
        <dbReference type="EMBL" id="GMM38374.1"/>
    </source>
</evidence>
<dbReference type="GO" id="GO:0000177">
    <property type="term" value="C:cytoplasmic exosome (RNase complex)"/>
    <property type="evidence" value="ECO:0007669"/>
    <property type="project" value="UniProtKB-ARBA"/>
</dbReference>
<reference evidence="7 8" key="1">
    <citation type="journal article" date="2023" name="Elife">
        <title>Identification of key yeast species and microbe-microbe interactions impacting larval growth of Drosophila in the wild.</title>
        <authorList>
            <person name="Mure A."/>
            <person name="Sugiura Y."/>
            <person name="Maeda R."/>
            <person name="Honda K."/>
            <person name="Sakurai N."/>
            <person name="Takahashi Y."/>
            <person name="Watada M."/>
            <person name="Katoh T."/>
            <person name="Gotoh A."/>
            <person name="Gotoh Y."/>
            <person name="Taniguchi I."/>
            <person name="Nakamura K."/>
            <person name="Hayashi T."/>
            <person name="Katayama T."/>
            <person name="Uemura T."/>
            <person name="Hattori Y."/>
        </authorList>
    </citation>
    <scope>NUCLEOTIDE SEQUENCE [LARGE SCALE GENOMIC DNA]</scope>
    <source>
        <strain evidence="7 8">SC-9</strain>
    </source>
</reference>
<dbReference type="GO" id="GO:0016075">
    <property type="term" value="P:rRNA catabolic process"/>
    <property type="evidence" value="ECO:0007669"/>
    <property type="project" value="TreeGrafter"/>
</dbReference>
<evidence type="ECO:0000256" key="4">
    <source>
        <dbReference type="ARBA" id="ARBA00022835"/>
    </source>
</evidence>